<dbReference type="Pfam" id="PF00990">
    <property type="entry name" value="GGDEF"/>
    <property type="match status" value="1"/>
</dbReference>
<dbReference type="PANTHER" id="PTHR45138">
    <property type="entry name" value="REGULATORY COMPONENTS OF SENSORY TRANSDUCTION SYSTEM"/>
    <property type="match status" value="1"/>
</dbReference>
<reference evidence="4 5" key="1">
    <citation type="journal article" date="2009" name="J. Bacteriol.">
        <title>Complete and draft genome sequences of six members of the Aquificales.</title>
        <authorList>
            <person name="Reysenbach A.L."/>
            <person name="Hamamura N."/>
            <person name="Podar M."/>
            <person name="Griffiths E."/>
            <person name="Ferreira S."/>
            <person name="Hochstein R."/>
            <person name="Heidelberg J."/>
            <person name="Johnson J."/>
            <person name="Mead D."/>
            <person name="Pohorille A."/>
            <person name="Sarmiento M."/>
            <person name="Schweighofer K."/>
            <person name="Seshadri R."/>
            <person name="Voytek M.A."/>
        </authorList>
    </citation>
    <scope>NUCLEOTIDE SEQUENCE [LARGE SCALE GENOMIC DNA]</scope>
    <source>
        <strain evidence="5">DSM 14350 / EX-H1</strain>
    </source>
</reference>
<keyword evidence="5" id="KW-1185">Reference proteome</keyword>
<dbReference type="SMART" id="SM00267">
    <property type="entry name" value="GGDEF"/>
    <property type="match status" value="1"/>
</dbReference>
<dbReference type="PROSITE" id="PS50887">
    <property type="entry name" value="GGDEF"/>
    <property type="match status" value="1"/>
</dbReference>
<dbReference type="CDD" id="cd01949">
    <property type="entry name" value="GGDEF"/>
    <property type="match status" value="1"/>
</dbReference>
<dbReference type="EMBL" id="CP001230">
    <property type="protein sequence ID" value="ACO03969.1"/>
    <property type="molecule type" value="Genomic_DNA"/>
</dbReference>
<dbReference type="FunFam" id="3.30.70.270:FF:000001">
    <property type="entry name" value="Diguanylate cyclase domain protein"/>
    <property type="match status" value="1"/>
</dbReference>
<evidence type="ECO:0000259" key="3">
    <source>
        <dbReference type="PROSITE" id="PS50887"/>
    </source>
</evidence>
<proteinExistence type="predicted"/>
<dbReference type="GO" id="GO:0043709">
    <property type="term" value="P:cell adhesion involved in single-species biofilm formation"/>
    <property type="evidence" value="ECO:0007669"/>
    <property type="project" value="TreeGrafter"/>
</dbReference>
<dbReference type="GO" id="GO:1902201">
    <property type="term" value="P:negative regulation of bacterial-type flagellum-dependent cell motility"/>
    <property type="evidence" value="ECO:0007669"/>
    <property type="project" value="TreeGrafter"/>
</dbReference>
<dbReference type="Proteomes" id="UP000001366">
    <property type="component" value="Chromosome"/>
</dbReference>
<dbReference type="InterPro" id="IPR029787">
    <property type="entry name" value="Nucleotide_cyclase"/>
</dbReference>
<accession>C0QSI7</accession>
<dbReference type="InterPro" id="IPR050469">
    <property type="entry name" value="Diguanylate_Cyclase"/>
</dbReference>
<dbReference type="GO" id="GO:0005886">
    <property type="term" value="C:plasma membrane"/>
    <property type="evidence" value="ECO:0007669"/>
    <property type="project" value="TreeGrafter"/>
</dbReference>
<evidence type="ECO:0000313" key="5">
    <source>
        <dbReference type="Proteomes" id="UP000001366"/>
    </source>
</evidence>
<dbReference type="InterPro" id="IPR000160">
    <property type="entry name" value="GGDEF_dom"/>
</dbReference>
<dbReference type="PANTHER" id="PTHR45138:SF9">
    <property type="entry name" value="DIGUANYLATE CYCLASE DGCM-RELATED"/>
    <property type="match status" value="1"/>
</dbReference>
<gene>
    <name evidence="4" type="ordered locus">PERMA_1871</name>
</gene>
<comment type="catalytic activity">
    <reaction evidence="2">
        <text>2 GTP = 3',3'-c-di-GMP + 2 diphosphate</text>
        <dbReference type="Rhea" id="RHEA:24898"/>
        <dbReference type="ChEBI" id="CHEBI:33019"/>
        <dbReference type="ChEBI" id="CHEBI:37565"/>
        <dbReference type="ChEBI" id="CHEBI:58805"/>
        <dbReference type="EC" id="2.7.7.65"/>
    </reaction>
</comment>
<feature type="domain" description="GGDEF" evidence="3">
    <location>
        <begin position="292"/>
        <end position="423"/>
    </location>
</feature>
<name>C0QSI7_PERMH</name>
<evidence type="ECO:0000256" key="2">
    <source>
        <dbReference type="ARBA" id="ARBA00034247"/>
    </source>
</evidence>
<dbReference type="STRING" id="123214.PERMA_1871"/>
<protein>
    <recommendedName>
        <fullName evidence="1">diguanylate cyclase</fullName>
        <ecNumber evidence="1">2.7.7.65</ecNumber>
    </recommendedName>
</protein>
<dbReference type="KEGG" id="pmx:PERMA_1871"/>
<dbReference type="AlphaFoldDB" id="C0QSI7"/>
<evidence type="ECO:0000256" key="1">
    <source>
        <dbReference type="ARBA" id="ARBA00012528"/>
    </source>
</evidence>
<dbReference type="Gene3D" id="3.30.70.270">
    <property type="match status" value="1"/>
</dbReference>
<dbReference type="RefSeq" id="WP_012676208.1">
    <property type="nucleotide sequence ID" value="NC_012440.1"/>
</dbReference>
<dbReference type="GO" id="GO:0052621">
    <property type="term" value="F:diguanylate cyclase activity"/>
    <property type="evidence" value="ECO:0007669"/>
    <property type="project" value="UniProtKB-EC"/>
</dbReference>
<dbReference type="eggNOG" id="COG3706">
    <property type="taxonomic scope" value="Bacteria"/>
</dbReference>
<dbReference type="OrthoDB" id="9813903at2"/>
<dbReference type="InterPro" id="IPR043128">
    <property type="entry name" value="Rev_trsase/Diguanyl_cyclase"/>
</dbReference>
<dbReference type="SUPFAM" id="SSF55073">
    <property type="entry name" value="Nucleotide cyclase"/>
    <property type="match status" value="1"/>
</dbReference>
<dbReference type="NCBIfam" id="TIGR00254">
    <property type="entry name" value="GGDEF"/>
    <property type="match status" value="1"/>
</dbReference>
<dbReference type="PaxDb" id="123214-PERMA_1871"/>
<evidence type="ECO:0000313" key="4">
    <source>
        <dbReference type="EMBL" id="ACO03969.1"/>
    </source>
</evidence>
<dbReference type="HOGENOM" id="CLU_000445_11_34_0"/>
<dbReference type="EC" id="2.7.7.65" evidence="1"/>
<organism evidence="4 5">
    <name type="scientific">Persephonella marina (strain DSM 14350 / EX-H1)</name>
    <dbReference type="NCBI Taxonomy" id="123214"/>
    <lineage>
        <taxon>Bacteria</taxon>
        <taxon>Pseudomonadati</taxon>
        <taxon>Aquificota</taxon>
        <taxon>Aquificia</taxon>
        <taxon>Aquificales</taxon>
        <taxon>Hydrogenothermaceae</taxon>
        <taxon>Persephonella</taxon>
    </lineage>
</organism>
<sequence>MDKKIFKDIIKKAYENFISELVDDPYLKKFFENRSIEKIKENQIKSFLTSLDENEEELRDRYINLGKFHYSLNLPYVEFFSSIEKLQKHIIITLTKEGLATPEIITEFFIFFERIKDFSALGYLFSIIEDDRVIIKKEIEKKIKRQFQEKFIKEHLIWFFDLTSDIQNLREKPSIEIDENRCKIKELLDPENVKVLLEDSKDIEQLRFVHTTIHENAKEIYASIKKKEYLKLLEAYISLVKNVLSMISIFTVAIARENIEKSRRDPLTDLLNRTVMDMIIARTIEISKISETPFSIAMLDVDNFKRINDTYGHIVGDCVLKEIAKIIKKSLRKSDFVFRYGGEEFLVLLPSTDSKHAYRIMERTRKNIEKASIKCDSHKINVTISIGLITVYPDETLNIKQIIQKADQNLYTAKKKGKNLVIA</sequence>